<feature type="compositionally biased region" description="Basic and acidic residues" evidence="1">
    <location>
        <begin position="96"/>
        <end position="107"/>
    </location>
</feature>
<dbReference type="EMBL" id="MU859080">
    <property type="protein sequence ID" value="KAK3955127.1"/>
    <property type="molecule type" value="Genomic_DNA"/>
</dbReference>
<evidence type="ECO:0000256" key="1">
    <source>
        <dbReference type="SAM" id="MobiDB-lite"/>
    </source>
</evidence>
<feature type="compositionally biased region" description="Basic and acidic residues" evidence="1">
    <location>
        <begin position="438"/>
        <end position="450"/>
    </location>
</feature>
<keyword evidence="3" id="KW-1185">Reference proteome</keyword>
<reference evidence="2" key="2">
    <citation type="submission" date="2023-06" db="EMBL/GenBank/DDBJ databases">
        <authorList>
            <consortium name="Lawrence Berkeley National Laboratory"/>
            <person name="Mondo S.J."/>
            <person name="Hensen N."/>
            <person name="Bonometti L."/>
            <person name="Westerberg I."/>
            <person name="Brannstrom I.O."/>
            <person name="Guillou S."/>
            <person name="Cros-Aarteil S."/>
            <person name="Calhoun S."/>
            <person name="Haridas S."/>
            <person name="Kuo A."/>
            <person name="Pangilinan J."/>
            <person name="Riley R."/>
            <person name="Labutti K."/>
            <person name="Andreopoulos B."/>
            <person name="Lipzen A."/>
            <person name="Chen C."/>
            <person name="Yanf M."/>
            <person name="Daum C."/>
            <person name="Ng V."/>
            <person name="Clum A."/>
            <person name="Steindorff A."/>
            <person name="Ohm R."/>
            <person name="Martin F."/>
            <person name="Silar P."/>
            <person name="Natvig D."/>
            <person name="Lalanne C."/>
            <person name="Gautier V."/>
            <person name="Ament-Velasquez S.L."/>
            <person name="Kruys A."/>
            <person name="Hutchinson M.I."/>
            <person name="Powell A.J."/>
            <person name="Barry K."/>
            <person name="Miller A.N."/>
            <person name="Grigoriev I.V."/>
            <person name="Debuchy R."/>
            <person name="Gladieux P."/>
            <person name="Thoren M.H."/>
            <person name="Johannesson H."/>
        </authorList>
    </citation>
    <scope>NUCLEOTIDE SEQUENCE</scope>
    <source>
        <strain evidence="2">CBS 626.80</strain>
    </source>
</reference>
<feature type="compositionally biased region" description="Basic residues" evidence="1">
    <location>
        <begin position="34"/>
        <end position="54"/>
    </location>
</feature>
<feature type="compositionally biased region" description="Polar residues" evidence="1">
    <location>
        <begin position="239"/>
        <end position="250"/>
    </location>
</feature>
<protein>
    <submittedName>
        <fullName evidence="2">Uncharacterized protein</fullName>
    </submittedName>
</protein>
<comment type="caution">
    <text evidence="2">The sequence shown here is derived from an EMBL/GenBank/DDBJ whole genome shotgun (WGS) entry which is preliminary data.</text>
</comment>
<gene>
    <name evidence="2" type="ORF">QBC32DRAFT_381230</name>
</gene>
<feature type="compositionally biased region" description="Basic residues" evidence="1">
    <location>
        <begin position="425"/>
        <end position="435"/>
    </location>
</feature>
<dbReference type="Proteomes" id="UP001303222">
    <property type="component" value="Unassembled WGS sequence"/>
</dbReference>
<feature type="compositionally biased region" description="Basic residues" evidence="1">
    <location>
        <begin position="264"/>
        <end position="280"/>
    </location>
</feature>
<feature type="compositionally biased region" description="Polar residues" evidence="1">
    <location>
        <begin position="150"/>
        <end position="163"/>
    </location>
</feature>
<evidence type="ECO:0000313" key="2">
    <source>
        <dbReference type="EMBL" id="KAK3955127.1"/>
    </source>
</evidence>
<feature type="compositionally biased region" description="Acidic residues" evidence="1">
    <location>
        <begin position="70"/>
        <end position="79"/>
    </location>
</feature>
<feature type="compositionally biased region" description="Basic and acidic residues" evidence="1">
    <location>
        <begin position="20"/>
        <end position="33"/>
    </location>
</feature>
<feature type="region of interest" description="Disordered" evidence="1">
    <location>
        <begin position="1"/>
        <end position="311"/>
    </location>
</feature>
<feature type="compositionally biased region" description="Basic and acidic residues" evidence="1">
    <location>
        <begin position="179"/>
        <end position="198"/>
    </location>
</feature>
<reference evidence="2" key="1">
    <citation type="journal article" date="2023" name="Mol. Phylogenet. Evol.">
        <title>Genome-scale phylogeny and comparative genomics of the fungal order Sordariales.</title>
        <authorList>
            <person name="Hensen N."/>
            <person name="Bonometti L."/>
            <person name="Westerberg I."/>
            <person name="Brannstrom I.O."/>
            <person name="Guillou S."/>
            <person name="Cros-Aarteil S."/>
            <person name="Calhoun S."/>
            <person name="Haridas S."/>
            <person name="Kuo A."/>
            <person name="Mondo S."/>
            <person name="Pangilinan J."/>
            <person name="Riley R."/>
            <person name="LaButti K."/>
            <person name="Andreopoulos B."/>
            <person name="Lipzen A."/>
            <person name="Chen C."/>
            <person name="Yan M."/>
            <person name="Daum C."/>
            <person name="Ng V."/>
            <person name="Clum A."/>
            <person name="Steindorff A."/>
            <person name="Ohm R.A."/>
            <person name="Martin F."/>
            <person name="Silar P."/>
            <person name="Natvig D.O."/>
            <person name="Lalanne C."/>
            <person name="Gautier V."/>
            <person name="Ament-Velasquez S.L."/>
            <person name="Kruys A."/>
            <person name="Hutchinson M.I."/>
            <person name="Powell A.J."/>
            <person name="Barry K."/>
            <person name="Miller A.N."/>
            <person name="Grigoriev I.V."/>
            <person name="Debuchy R."/>
            <person name="Gladieux P."/>
            <person name="Hiltunen Thoren M."/>
            <person name="Johannesson H."/>
        </authorList>
    </citation>
    <scope>NUCLEOTIDE SEQUENCE</scope>
    <source>
        <strain evidence="2">CBS 626.80</strain>
    </source>
</reference>
<accession>A0AAN6SI21</accession>
<feature type="compositionally biased region" description="Basic and acidic residues" evidence="1">
    <location>
        <begin position="457"/>
        <end position="502"/>
    </location>
</feature>
<organism evidence="2 3">
    <name type="scientific">Pseudoneurospora amorphoporcata</name>
    <dbReference type="NCBI Taxonomy" id="241081"/>
    <lineage>
        <taxon>Eukaryota</taxon>
        <taxon>Fungi</taxon>
        <taxon>Dikarya</taxon>
        <taxon>Ascomycota</taxon>
        <taxon>Pezizomycotina</taxon>
        <taxon>Sordariomycetes</taxon>
        <taxon>Sordariomycetidae</taxon>
        <taxon>Sordariales</taxon>
        <taxon>Sordariaceae</taxon>
        <taxon>Pseudoneurospora</taxon>
    </lineage>
</organism>
<name>A0AAN6SI21_9PEZI</name>
<feature type="compositionally biased region" description="Acidic residues" evidence="1">
    <location>
        <begin position="251"/>
        <end position="260"/>
    </location>
</feature>
<feature type="compositionally biased region" description="Basic and acidic residues" evidence="1">
    <location>
        <begin position="121"/>
        <end position="131"/>
    </location>
</feature>
<dbReference type="AlphaFoldDB" id="A0AAN6SI21"/>
<proteinExistence type="predicted"/>
<sequence length="502" mass="57256">MASLIRRPSESCPPHPARYPRSERNTRQDDTISHHSHRRQSSPALTHRRRKSRRSTSVTSDDNHSRISTIDEDYKDDPESDYHPRDVYYLSQPSNQDHDRDEEKNQWDLDLEAGDATSMNRRGEHDDDARSTRSRGRIPRPSTIVRRPSTIGTLSPRTRSPIDQSRRQSMRPDNLSGTDHYRRDSVRSRPRREPHQEASDSETAVSPCTRPRRHINRSPTPPHRGSVAYDHKYSRPRPRSSTIPHHQPTYTDDDDEDEREDSYHHHHNNNNPRHYHRRAHSNPPLPSTSHRHHSYPSNHAHRPSLSSTLNFKDLKSSPKAASLLKAASRALEAGAATALKLRKDSPSTPLFSAASGSKIAAAALGAAVVDGLIEHEHKRHPKLMRKGGLRHHVVKQVVQRGVAGLVGGIIEEGLTGGKKEEEKKGRKKESVKRVVKGAVRDYEKWEKGKGDGGNGSGKEEKGGRNERERERERDTDGEGRRERTRERERERGREGSVRSRRR</sequence>
<feature type="compositionally biased region" description="Basic residues" evidence="1">
    <location>
        <begin position="289"/>
        <end position="302"/>
    </location>
</feature>
<feature type="region of interest" description="Disordered" evidence="1">
    <location>
        <begin position="417"/>
        <end position="502"/>
    </location>
</feature>
<evidence type="ECO:0000313" key="3">
    <source>
        <dbReference type="Proteomes" id="UP001303222"/>
    </source>
</evidence>